<name>A0A9W7LE16_9STRA</name>
<dbReference type="Proteomes" id="UP001165065">
    <property type="component" value="Unassembled WGS sequence"/>
</dbReference>
<evidence type="ECO:0000313" key="3">
    <source>
        <dbReference type="Proteomes" id="UP001165065"/>
    </source>
</evidence>
<dbReference type="InterPro" id="IPR001394">
    <property type="entry name" value="Peptidase_C19_UCH"/>
</dbReference>
<evidence type="ECO:0000259" key="1">
    <source>
        <dbReference type="PROSITE" id="PS50235"/>
    </source>
</evidence>
<dbReference type="EMBL" id="BRYA01000304">
    <property type="protein sequence ID" value="GMI46558.1"/>
    <property type="molecule type" value="Genomic_DNA"/>
</dbReference>
<gene>
    <name evidence="2" type="ORF">TrCOL_g13405</name>
</gene>
<dbReference type="PROSITE" id="PS00973">
    <property type="entry name" value="USP_2"/>
    <property type="match status" value="1"/>
</dbReference>
<dbReference type="GO" id="GO:0004843">
    <property type="term" value="F:cysteine-type deubiquitinase activity"/>
    <property type="evidence" value="ECO:0007669"/>
    <property type="project" value="InterPro"/>
</dbReference>
<organism evidence="2 3">
    <name type="scientific">Triparma columacea</name>
    <dbReference type="NCBI Taxonomy" id="722753"/>
    <lineage>
        <taxon>Eukaryota</taxon>
        <taxon>Sar</taxon>
        <taxon>Stramenopiles</taxon>
        <taxon>Ochrophyta</taxon>
        <taxon>Bolidophyceae</taxon>
        <taxon>Parmales</taxon>
        <taxon>Triparmaceae</taxon>
        <taxon>Triparma</taxon>
    </lineage>
</organism>
<dbReference type="InterPro" id="IPR018200">
    <property type="entry name" value="USP_CS"/>
</dbReference>
<sequence length="355" mass="40704">MKKKVKLSPGKIKNLKTPERRLLRSKSKVTEWLVDELSRLSNDVNCGGRSTADASRITRSVEKLSPCLTSGRQEDAHEFILAMLNTLSLGGSNRALRALFDGKMASCVTCQKCGNISRREERFTDLSLEISNDEVKSVDSALKRFLTEEDLGSDNKVECQKCGKKRMVSKGLRLTDELPNILTLHLKRFEYDNYGRLNRIGKKIRFNPTIDMAAHIEGGRKRRRANHLYRLTSIICHKGSSCMSGHYIAYVRRGSRWFLCNDSLVREVNEDKVLQQTSAYMLFYEREERGETADVKEKEEKVEEEAEAENRSHIHIYDITPVITHCAKVRELQNDKYRRTALFTNHRKEGEGEGA</sequence>
<dbReference type="InterPro" id="IPR038765">
    <property type="entry name" value="Papain-like_cys_pep_sf"/>
</dbReference>
<dbReference type="PROSITE" id="PS50235">
    <property type="entry name" value="USP_3"/>
    <property type="match status" value="1"/>
</dbReference>
<dbReference type="GO" id="GO:0005829">
    <property type="term" value="C:cytosol"/>
    <property type="evidence" value="ECO:0007669"/>
    <property type="project" value="TreeGrafter"/>
</dbReference>
<dbReference type="OrthoDB" id="27652at2759"/>
<dbReference type="Pfam" id="PF00443">
    <property type="entry name" value="UCH"/>
    <property type="match status" value="1"/>
</dbReference>
<evidence type="ECO:0000313" key="2">
    <source>
        <dbReference type="EMBL" id="GMI46558.1"/>
    </source>
</evidence>
<dbReference type="CDD" id="cd02257">
    <property type="entry name" value="Peptidase_C19"/>
    <property type="match status" value="1"/>
</dbReference>
<protein>
    <recommendedName>
        <fullName evidence="1">USP domain-containing protein</fullName>
    </recommendedName>
</protein>
<dbReference type="GO" id="GO:0016579">
    <property type="term" value="P:protein deubiquitination"/>
    <property type="evidence" value="ECO:0007669"/>
    <property type="project" value="InterPro"/>
</dbReference>
<dbReference type="InterPro" id="IPR050164">
    <property type="entry name" value="Peptidase_C19"/>
</dbReference>
<dbReference type="Gene3D" id="3.90.70.10">
    <property type="entry name" value="Cysteine proteinases"/>
    <property type="match status" value="1"/>
</dbReference>
<dbReference type="SUPFAM" id="SSF54001">
    <property type="entry name" value="Cysteine proteinases"/>
    <property type="match status" value="1"/>
</dbReference>
<accession>A0A9W7LE16</accession>
<feature type="domain" description="USP" evidence="1">
    <location>
        <begin position="1"/>
        <end position="287"/>
    </location>
</feature>
<keyword evidence="3" id="KW-1185">Reference proteome</keyword>
<reference evidence="3" key="1">
    <citation type="journal article" date="2023" name="Commun. Biol.">
        <title>Genome analysis of Parmales, the sister group of diatoms, reveals the evolutionary specialization of diatoms from phago-mixotrophs to photoautotrophs.</title>
        <authorList>
            <person name="Ban H."/>
            <person name="Sato S."/>
            <person name="Yoshikawa S."/>
            <person name="Yamada K."/>
            <person name="Nakamura Y."/>
            <person name="Ichinomiya M."/>
            <person name="Sato N."/>
            <person name="Blanc-Mathieu R."/>
            <person name="Endo H."/>
            <person name="Kuwata A."/>
            <person name="Ogata H."/>
        </authorList>
    </citation>
    <scope>NUCLEOTIDE SEQUENCE [LARGE SCALE GENOMIC DNA]</scope>
</reference>
<dbReference type="InterPro" id="IPR028889">
    <property type="entry name" value="USP"/>
</dbReference>
<proteinExistence type="predicted"/>
<dbReference type="AlphaFoldDB" id="A0A9W7LE16"/>
<dbReference type="PANTHER" id="PTHR24006">
    <property type="entry name" value="UBIQUITIN CARBOXYL-TERMINAL HYDROLASE"/>
    <property type="match status" value="1"/>
</dbReference>
<dbReference type="GO" id="GO:0005634">
    <property type="term" value="C:nucleus"/>
    <property type="evidence" value="ECO:0007669"/>
    <property type="project" value="TreeGrafter"/>
</dbReference>
<comment type="caution">
    <text evidence="2">The sequence shown here is derived from an EMBL/GenBank/DDBJ whole genome shotgun (WGS) entry which is preliminary data.</text>
</comment>